<dbReference type="Pfam" id="PF12680">
    <property type="entry name" value="SnoaL_2"/>
    <property type="match status" value="1"/>
</dbReference>
<name>A0ABW4HUU3_9BACI</name>
<dbReference type="Gene3D" id="3.10.450.50">
    <property type="match status" value="1"/>
</dbReference>
<evidence type="ECO:0000313" key="3">
    <source>
        <dbReference type="Proteomes" id="UP001597221"/>
    </source>
</evidence>
<dbReference type="EMBL" id="JBHUDE010000144">
    <property type="protein sequence ID" value="MFD1609006.1"/>
    <property type="molecule type" value="Genomic_DNA"/>
</dbReference>
<organism evidence="2 3">
    <name type="scientific">Oceanobacillus luteolus</name>
    <dbReference type="NCBI Taxonomy" id="1274358"/>
    <lineage>
        <taxon>Bacteria</taxon>
        <taxon>Bacillati</taxon>
        <taxon>Bacillota</taxon>
        <taxon>Bacilli</taxon>
        <taxon>Bacillales</taxon>
        <taxon>Bacillaceae</taxon>
        <taxon>Oceanobacillus</taxon>
    </lineage>
</organism>
<reference evidence="3" key="1">
    <citation type="journal article" date="2019" name="Int. J. Syst. Evol. Microbiol.">
        <title>The Global Catalogue of Microorganisms (GCM) 10K type strain sequencing project: providing services to taxonomists for standard genome sequencing and annotation.</title>
        <authorList>
            <consortium name="The Broad Institute Genomics Platform"/>
            <consortium name="The Broad Institute Genome Sequencing Center for Infectious Disease"/>
            <person name="Wu L."/>
            <person name="Ma J."/>
        </authorList>
    </citation>
    <scope>NUCLEOTIDE SEQUENCE [LARGE SCALE GENOMIC DNA]</scope>
    <source>
        <strain evidence="3">CGMCC 1.12376</strain>
    </source>
</reference>
<dbReference type="Proteomes" id="UP001597221">
    <property type="component" value="Unassembled WGS sequence"/>
</dbReference>
<gene>
    <name evidence="2" type="ORF">ACFSBH_15435</name>
</gene>
<keyword evidence="3" id="KW-1185">Reference proteome</keyword>
<dbReference type="InterPro" id="IPR032710">
    <property type="entry name" value="NTF2-like_dom_sf"/>
</dbReference>
<sequence>MILENYITCLNNSDFEGIASLFTEDCQFNDGGARTINVDDLVVEGREALKQAFQSVWENNKVRAEIVKVNANSMEYNVYLGDIKLECVGCATLKDGLISEYIVRPR</sequence>
<dbReference type="RefSeq" id="WP_251516877.1">
    <property type="nucleotide sequence ID" value="NZ_JAMBON010000043.1"/>
</dbReference>
<comment type="caution">
    <text evidence="2">The sequence shown here is derived from an EMBL/GenBank/DDBJ whole genome shotgun (WGS) entry which is preliminary data.</text>
</comment>
<evidence type="ECO:0000259" key="1">
    <source>
        <dbReference type="Pfam" id="PF12680"/>
    </source>
</evidence>
<proteinExistence type="predicted"/>
<protein>
    <submittedName>
        <fullName evidence="2">Nuclear transport factor 2 family protein</fullName>
    </submittedName>
</protein>
<dbReference type="InterPro" id="IPR037401">
    <property type="entry name" value="SnoaL-like"/>
</dbReference>
<accession>A0ABW4HUU3</accession>
<dbReference type="SUPFAM" id="SSF54427">
    <property type="entry name" value="NTF2-like"/>
    <property type="match status" value="1"/>
</dbReference>
<feature type="domain" description="SnoaL-like" evidence="1">
    <location>
        <begin position="4"/>
        <end position="98"/>
    </location>
</feature>
<evidence type="ECO:0000313" key="2">
    <source>
        <dbReference type="EMBL" id="MFD1609006.1"/>
    </source>
</evidence>